<keyword evidence="5 8" id="KW-1133">Transmembrane helix</keyword>
<proteinExistence type="predicted"/>
<evidence type="ECO:0000256" key="8">
    <source>
        <dbReference type="SAM" id="Phobius"/>
    </source>
</evidence>
<dbReference type="PANTHER" id="PTHR23516:SF1">
    <property type="entry name" value="MOLYBDATE-ANION TRANSPORTER"/>
    <property type="match status" value="1"/>
</dbReference>
<comment type="subcellular location">
    <subcellularLocation>
        <location evidence="1">Cell membrane</location>
        <topology evidence="1">Multi-pass membrane protein</topology>
    </subcellularLocation>
</comment>
<feature type="non-terminal residue" evidence="9">
    <location>
        <position position="172"/>
    </location>
</feature>
<comment type="caution">
    <text evidence="9">The sequence shown here is derived from an EMBL/GenBank/DDBJ whole genome shotgun (WGS) entry which is preliminary data.</text>
</comment>
<feature type="transmembrane region" description="Helical" evidence="8">
    <location>
        <begin position="72"/>
        <end position="94"/>
    </location>
</feature>
<evidence type="ECO:0000313" key="10">
    <source>
        <dbReference type="Proteomes" id="UP000673691"/>
    </source>
</evidence>
<dbReference type="Proteomes" id="UP000673691">
    <property type="component" value="Unassembled WGS sequence"/>
</dbReference>
<reference evidence="9 10" key="1">
    <citation type="journal article" name="Sci. Rep.">
        <title>Genome-scale phylogenetic analyses confirm Olpidium as the closest living zoosporic fungus to the non-flagellated, terrestrial fungi.</title>
        <authorList>
            <person name="Chang Y."/>
            <person name="Rochon D."/>
            <person name="Sekimoto S."/>
            <person name="Wang Y."/>
            <person name="Chovatia M."/>
            <person name="Sandor L."/>
            <person name="Salamov A."/>
            <person name="Grigoriev I.V."/>
            <person name="Stajich J.E."/>
            <person name="Spatafora J.W."/>
        </authorList>
    </citation>
    <scope>NUCLEOTIDE SEQUENCE [LARGE SCALE GENOMIC DNA]</scope>
    <source>
        <strain evidence="9">S191</strain>
    </source>
</reference>
<evidence type="ECO:0000256" key="3">
    <source>
        <dbReference type="ARBA" id="ARBA00022475"/>
    </source>
</evidence>
<evidence type="ECO:0000256" key="1">
    <source>
        <dbReference type="ARBA" id="ARBA00004651"/>
    </source>
</evidence>
<feature type="region of interest" description="Disordered" evidence="7">
    <location>
        <begin position="151"/>
        <end position="172"/>
    </location>
</feature>
<feature type="transmembrane region" description="Helical" evidence="8">
    <location>
        <begin position="20"/>
        <end position="40"/>
    </location>
</feature>
<keyword evidence="3" id="KW-1003">Cell membrane</keyword>
<evidence type="ECO:0000256" key="2">
    <source>
        <dbReference type="ARBA" id="ARBA00022448"/>
    </source>
</evidence>
<dbReference type="GO" id="GO:0015098">
    <property type="term" value="F:molybdate ion transmembrane transporter activity"/>
    <property type="evidence" value="ECO:0007669"/>
    <property type="project" value="InterPro"/>
</dbReference>
<keyword evidence="2" id="KW-0813">Transport</keyword>
<keyword evidence="10" id="KW-1185">Reference proteome</keyword>
<dbReference type="GO" id="GO:0005886">
    <property type="term" value="C:plasma membrane"/>
    <property type="evidence" value="ECO:0007669"/>
    <property type="project" value="UniProtKB-SubCell"/>
</dbReference>
<dbReference type="AlphaFoldDB" id="A0A8H7ZUB5"/>
<name>A0A8H7ZUB5_9FUNG</name>
<keyword evidence="4 8" id="KW-0812">Transmembrane</keyword>
<gene>
    <name evidence="9" type="ORF">BJ554DRAFT_8250</name>
</gene>
<evidence type="ECO:0000256" key="4">
    <source>
        <dbReference type="ARBA" id="ARBA00022692"/>
    </source>
</evidence>
<organism evidence="9 10">
    <name type="scientific">Olpidium bornovanus</name>
    <dbReference type="NCBI Taxonomy" id="278681"/>
    <lineage>
        <taxon>Eukaryota</taxon>
        <taxon>Fungi</taxon>
        <taxon>Fungi incertae sedis</taxon>
        <taxon>Olpidiomycota</taxon>
        <taxon>Olpidiomycotina</taxon>
        <taxon>Olpidiomycetes</taxon>
        <taxon>Olpidiales</taxon>
        <taxon>Olpidiaceae</taxon>
        <taxon>Olpidium</taxon>
    </lineage>
</organism>
<feature type="compositionally biased region" description="Basic residues" evidence="7">
    <location>
        <begin position="151"/>
        <end position="166"/>
    </location>
</feature>
<accession>A0A8H7ZUB5</accession>
<dbReference type="PANTHER" id="PTHR23516">
    <property type="entry name" value="SAM (S-ADENOSYL METHIONINE) TRANSPORTER"/>
    <property type="match status" value="1"/>
</dbReference>
<keyword evidence="6 8" id="KW-0472">Membrane</keyword>
<dbReference type="InterPro" id="IPR008509">
    <property type="entry name" value="MOT2/MFSD5"/>
</dbReference>
<dbReference type="EMBL" id="JAEFCI010006292">
    <property type="protein sequence ID" value="KAG5459793.1"/>
    <property type="molecule type" value="Genomic_DNA"/>
</dbReference>
<evidence type="ECO:0000256" key="5">
    <source>
        <dbReference type="ARBA" id="ARBA00022989"/>
    </source>
</evidence>
<evidence type="ECO:0000256" key="7">
    <source>
        <dbReference type="SAM" id="MobiDB-lite"/>
    </source>
</evidence>
<evidence type="ECO:0000313" key="9">
    <source>
        <dbReference type="EMBL" id="KAG5459793.1"/>
    </source>
</evidence>
<sequence>MICSTIGSMCFRMLRNIVGWSPYLIARLAFALGALSLSLVPSWRGWLRSGVLTFRRPLFALSSDSLRQSPLATYWAFNVFEAVFGMYSPTMGILRSKHLPERLRATLMSIFRVPLNLIVIISLMNVGRGRGGAISFAQLVLLLGRRQRVKRRSPHRPCSGVRRKRPPGSTVA</sequence>
<evidence type="ECO:0000256" key="6">
    <source>
        <dbReference type="ARBA" id="ARBA00023136"/>
    </source>
</evidence>
<dbReference type="OrthoDB" id="263957at2759"/>
<protein>
    <submittedName>
        <fullName evidence="9">Uncharacterized protein</fullName>
    </submittedName>
</protein>